<evidence type="ECO:0000256" key="6">
    <source>
        <dbReference type="ARBA" id="ARBA00022692"/>
    </source>
</evidence>
<dbReference type="GO" id="GO:0030424">
    <property type="term" value="C:axon"/>
    <property type="evidence" value="ECO:0007669"/>
    <property type="project" value="UniProtKB-SubCell"/>
</dbReference>
<dbReference type="FunFam" id="2.10.25.10:FF:000026">
    <property type="entry name" value="Teneurin transmembrane protein 2"/>
    <property type="match status" value="1"/>
</dbReference>
<dbReference type="SUPFAM" id="SSF63825">
    <property type="entry name" value="YWTD domain"/>
    <property type="match status" value="1"/>
</dbReference>
<evidence type="ECO:0000313" key="24">
    <source>
        <dbReference type="RefSeq" id="XP_026107747.1"/>
    </source>
</evidence>
<dbReference type="GO" id="GO:0046982">
    <property type="term" value="F:protein heterodimerization activity"/>
    <property type="evidence" value="ECO:0007669"/>
    <property type="project" value="TreeGrafter"/>
</dbReference>
<dbReference type="FunFam" id="2.10.25.10:FF:000021">
    <property type="entry name" value="Teneurin transmembrane protein 2"/>
    <property type="match status" value="1"/>
</dbReference>
<dbReference type="PROSITE" id="PS01186">
    <property type="entry name" value="EGF_2"/>
    <property type="match status" value="4"/>
</dbReference>
<dbReference type="InterPro" id="IPR000742">
    <property type="entry name" value="EGF"/>
</dbReference>
<evidence type="ECO:0000259" key="21">
    <source>
        <dbReference type="PROSITE" id="PS50026"/>
    </source>
</evidence>
<feature type="domain" description="Teneurin N-terminal" evidence="22">
    <location>
        <begin position="1"/>
        <end position="235"/>
    </location>
</feature>
<proteinExistence type="inferred from homology"/>
<evidence type="ECO:0000256" key="5">
    <source>
        <dbReference type="ARBA" id="ARBA00022536"/>
    </source>
</evidence>
<keyword evidence="9" id="KW-0130">Cell adhesion</keyword>
<feature type="disulfide bond" evidence="19">
    <location>
        <begin position="687"/>
        <end position="696"/>
    </location>
</feature>
<evidence type="ECO:0000256" key="7">
    <source>
        <dbReference type="ARBA" id="ARBA00022737"/>
    </source>
</evidence>
<keyword evidence="14" id="KW-0966">Cell projection</keyword>
<dbReference type="Gene3D" id="2.180.10.10">
    <property type="entry name" value="RHS repeat-associated core"/>
    <property type="match status" value="1"/>
</dbReference>
<dbReference type="GO" id="GO:0005886">
    <property type="term" value="C:plasma membrane"/>
    <property type="evidence" value="ECO:0007669"/>
    <property type="project" value="UniProtKB-SubCell"/>
</dbReference>
<dbReference type="InterPro" id="IPR009471">
    <property type="entry name" value="Ten_N"/>
</dbReference>
<dbReference type="SUPFAM" id="SSF101898">
    <property type="entry name" value="NHL repeat"/>
    <property type="match status" value="1"/>
</dbReference>
<evidence type="ECO:0000256" key="18">
    <source>
        <dbReference type="ARBA" id="ARBA00083960"/>
    </source>
</evidence>
<dbReference type="Pfam" id="PF25024">
    <property type="entry name" value="EGF_TEN"/>
    <property type="match status" value="1"/>
</dbReference>
<feature type="disulfide bond" evidence="19">
    <location>
        <begin position="666"/>
        <end position="676"/>
    </location>
</feature>
<evidence type="ECO:0000256" key="11">
    <source>
        <dbReference type="ARBA" id="ARBA00023136"/>
    </source>
</evidence>
<dbReference type="InterPro" id="IPR051216">
    <property type="entry name" value="Teneurin"/>
</dbReference>
<keyword evidence="7" id="KW-0677">Repeat</keyword>
<dbReference type="GO" id="GO:0007157">
    <property type="term" value="P:heterophilic cell-cell adhesion via plasma membrane cell adhesion molecules"/>
    <property type="evidence" value="ECO:0007669"/>
    <property type="project" value="TreeGrafter"/>
</dbReference>
<feature type="domain" description="EGF-like" evidence="21">
    <location>
        <begin position="662"/>
        <end position="697"/>
    </location>
</feature>
<evidence type="ECO:0000256" key="16">
    <source>
        <dbReference type="ARBA" id="ARBA00077040"/>
    </source>
</evidence>
<feature type="compositionally biased region" description="Polar residues" evidence="20">
    <location>
        <begin position="67"/>
        <end position="80"/>
    </location>
</feature>
<evidence type="ECO:0000256" key="13">
    <source>
        <dbReference type="ARBA" id="ARBA00023180"/>
    </source>
</evidence>
<keyword evidence="6" id="KW-0812">Transmembrane</keyword>
<evidence type="ECO:0000256" key="15">
    <source>
        <dbReference type="ARBA" id="ARBA00068161"/>
    </source>
</evidence>
<evidence type="ECO:0000313" key="23">
    <source>
        <dbReference type="Proteomes" id="UP000515129"/>
    </source>
</evidence>
<gene>
    <name evidence="24" type="primary">LOC113079453</name>
</gene>
<keyword evidence="11" id="KW-0472">Membrane</keyword>
<dbReference type="InterPro" id="IPR011042">
    <property type="entry name" value="6-blade_b-propeller_TolB-like"/>
</dbReference>
<dbReference type="Pfam" id="PF25020">
    <property type="entry name" value="TTR_TEN1-4"/>
    <property type="match status" value="1"/>
</dbReference>
<dbReference type="InterPro" id="IPR057629">
    <property type="entry name" value="Teneurin1-4_GBD"/>
</dbReference>
<dbReference type="Pfam" id="PF23093">
    <property type="entry name" value="GBD_Tenm3"/>
    <property type="match status" value="1"/>
</dbReference>
<evidence type="ECO:0000256" key="8">
    <source>
        <dbReference type="ARBA" id="ARBA00022782"/>
    </source>
</evidence>
<keyword evidence="23" id="KW-1185">Reference proteome</keyword>
<dbReference type="Pfam" id="PF25023">
    <property type="entry name" value="TEN_YD-shell"/>
    <property type="match status" value="1"/>
</dbReference>
<dbReference type="CDD" id="cd00054">
    <property type="entry name" value="EGF_CA"/>
    <property type="match status" value="4"/>
</dbReference>
<dbReference type="Pfam" id="PF06484">
    <property type="entry name" value="Ten_N"/>
    <property type="match status" value="1"/>
</dbReference>
<dbReference type="Pfam" id="PF15636">
    <property type="entry name" value="Tox-GHH"/>
    <property type="match status" value="1"/>
</dbReference>
<evidence type="ECO:0000256" key="2">
    <source>
        <dbReference type="ARBA" id="ARBA00004489"/>
    </source>
</evidence>
<feature type="domain" description="EGF-like" evidence="21">
    <location>
        <begin position="501"/>
        <end position="533"/>
    </location>
</feature>
<dbReference type="Pfam" id="PF25021">
    <property type="entry name" value="TEN_NHL"/>
    <property type="match status" value="1"/>
</dbReference>
<dbReference type="NCBIfam" id="TIGR03696">
    <property type="entry name" value="Rhs_assc_core"/>
    <property type="match status" value="1"/>
</dbReference>
<dbReference type="GeneID" id="113079453"/>
<dbReference type="FunFam" id="2.10.25.10:FF:000013">
    <property type="entry name" value="Teneurin transmembrane protein 4"/>
    <property type="match status" value="1"/>
</dbReference>
<dbReference type="RefSeq" id="XP_026107747.1">
    <property type="nucleotide sequence ID" value="XM_026251962.1"/>
</dbReference>
<dbReference type="FunFam" id="2.180.10.10:FF:000004">
    <property type="entry name" value="Teneurin transmembrane protein 3"/>
    <property type="match status" value="1"/>
</dbReference>
<dbReference type="InterPro" id="IPR022385">
    <property type="entry name" value="Rhs_assc_core"/>
</dbReference>
<dbReference type="Pfam" id="PF24329">
    <property type="entry name" value="FN-plug_TEN1-4"/>
    <property type="match status" value="1"/>
</dbReference>
<dbReference type="FunFam" id="2.120.10.30:FF:000005">
    <property type="entry name" value="Teneurin transmembrane protein 4"/>
    <property type="match status" value="1"/>
</dbReference>
<feature type="compositionally biased region" description="Polar residues" evidence="20">
    <location>
        <begin position="23"/>
        <end position="41"/>
    </location>
</feature>
<dbReference type="Pfam" id="PF23538">
    <property type="entry name" value="Teneurin_ABD"/>
    <property type="match status" value="1"/>
</dbReference>
<dbReference type="PROSITE" id="PS50026">
    <property type="entry name" value="EGF_3"/>
    <property type="match status" value="3"/>
</dbReference>
<dbReference type="InterPro" id="IPR028916">
    <property type="entry name" value="Tox-GHH_dom"/>
</dbReference>
<dbReference type="PANTHER" id="PTHR11219:SF65">
    <property type="entry name" value="TENEURIN-3"/>
    <property type="match status" value="1"/>
</dbReference>
<dbReference type="GO" id="GO:0042803">
    <property type="term" value="F:protein homodimerization activity"/>
    <property type="evidence" value="ECO:0007669"/>
    <property type="project" value="TreeGrafter"/>
</dbReference>
<evidence type="ECO:0000256" key="4">
    <source>
        <dbReference type="ARBA" id="ARBA00022475"/>
    </source>
</evidence>
<name>A0A6P6NFG4_CARAU</name>
<dbReference type="GO" id="GO:0050839">
    <property type="term" value="F:cell adhesion molecule binding"/>
    <property type="evidence" value="ECO:0007669"/>
    <property type="project" value="TreeGrafter"/>
</dbReference>
<dbReference type="SUPFAM" id="SSF49464">
    <property type="entry name" value="Carboxypeptidase regulatory domain-like"/>
    <property type="match status" value="1"/>
</dbReference>
<evidence type="ECO:0000256" key="20">
    <source>
        <dbReference type="SAM" id="MobiDB-lite"/>
    </source>
</evidence>
<evidence type="ECO:0000256" key="9">
    <source>
        <dbReference type="ARBA" id="ARBA00022889"/>
    </source>
</evidence>
<keyword evidence="8" id="KW-0221">Differentiation</keyword>
<sequence length="2623" mass="292441">MPSSLSSPSVTEHSHSQPPSPNLHDNQSSVLSNATTQALQDSDSEEEYTSVLYRPVTQPALSRSCDEQPSNQHQQGQSTLPPVPPPHKQQPSVTALNHNSLSSRRNVSPAPPAALPAELQTTPESVPLQDSWVLGSNVPLESRKLAKQAVLENGHDNLIEMDVFPPVCHEGGYGDGHFLFKTGTGTTPLFSTATPGYTMATGGVYSPPTRPLPRNTLSRSAFKFKKSPKYCSWRCTALSAMAVSILLSVLLCYCIAMHLFGLNWQLQETEGYAFENGQVKSDTTATNAVTALSTENRVYFQENNTIDTGELDVGRRAVQDVPPGTFWRSQLFIDQPQSLKFNISVQRGALVGVYGRKGLPPTHTQYDFVELLDGSRLIAKEKRGLVEVEGAARKARSVNIHEAEFIRYLDSGTWHLAFYNDGKNPEQVSYNTIIIDTLTECPHNCHGNGDCRSGTCHCFPGFLGPDCSRAACPVLCSGNGQYSRGRCLCYSGWKGTECDVPSNQCVDIHCSGHGICIMGTCTCNTGYKGDNCEEVDCLDPSCSSHGVCIHGECHCNPGWGGNNCEILKTMCPDQCSGHGTYQTESGTCTCDTNWTGPDCSIEVCAVDCGSHGMCIGGNCRCEEGWTGSVCDLKACHPRCTEHGTCKDGKCECHQGWTGEHCTVEGCPGLCNSNGRCTLDQNGWHCVCQQGWRGAGCDVAMETLCADGKDNEGDGLVDCMDPDCCLQSSCQTQPFCRGSPDPIDIIGQNQPTSPQQAAQSFYQQISFLIGPESTHVINGDNPFNRSLVSIVRGQVLTADGTPLIGVNVSFVHYPDNGFTITRQDGMFDILANGGASLTLSFERAPFLTQFRTVWIPWNVFYVMDTLVMKKEENDIPSCDLSGFIRPSPLIVATPLSTFFRSSPENGPIIPETQVLQEETAIPGSDLNLMYLSSRAAGYRPVLKVTMTQATIPFNLMKVHLMVAVVGRLFQKWFPAEPNLSYTFIWDKTDAYNQRVYGLSEAVVSVGFEYESCLDLILWEKRTAILQGYELDASNMGGWNLDKHHILDVQNGILYKGNGENIFISQQPPVISTIMGNGRRRSISCPSCNGQADGNKLLAPVALACGSDGSLFVGDFNYIRRIFPSGNVTSVMELSNNPAHRYYLATDPMTGQLYVSDTNSRRIFRPKALTGAKELLQNAEVVAGTGEQCLPFDEARCGDGGKGTEALLLGPKGIAVDKNGFIYFVDGTMIRKVDRNGIISTLLGSNDLTSARPLTCDTSMHIGQVRLEWPTDLAINPMDNSIYVLDNNVVLQITENRQVRIVAGRPMHCQVPGIEYTMGKRAIQTTLEGATAIALSYSGVLYIAETDEKKINRIRQVSTDGEISHLAGAPSDCDCKNDANCDCYQTGDGYAKDARLNGPSSLVVSPDGTLYVADLGNIRIRAIRHNRPPQGSLGLYEVASPASQELYVFDSNGTHQYTMSLVTGDYKYNFSYSNEDDITAVTDSSGNTLRVRRDPNRMPVRIVAPDNQVIWLTIGTNGGLKTLTAQGQELVLFTYHGNSGLLATKSIQIGWTTFYDYDSEGRLTNVTFPTGVITSLIGEMDRALTVDIETSGRDDDVSITTNLSSIDSFYTLVQDQLRNSYQVGYDNSMRVIYANGMDSHFQTEPHILAGASNPTMARRNMTLPGENGQNLVEWRFRKEQNRGKVVVFGRKLRVNGRNLLSVDYDRSLRTEKIYDDHRKFLLKIMYDASGHPTLWVPSSKLMSVNLTYSGTGQVTSIQRGPTVERVEYDSQGRIVSRTFADGKTWSYTYLDKSMVLLLHSQRQYIFDYDLQDRLSAITMPSVARHTMQTIRSVGYYRNIYNPPESNASVTVDYSEDGQLLRVAHLGTGRRVLYKYRRQNKLSEILYDSTRVSFTYDETAGVLKTVNLQSEGFICSIRYRQIGPLVDRQIFRFSEDGMVNARFDYTYDNSFRVTSMQGVINETPLPIDLYQFDDISGKVEQFGKFGVIYYDINQIISTAVMTYTKHFDVHGRIKEIQYEIFRSLMYWITIQYDNMGRVTKREIKIGPFANTTKYGYEYDVDGQLQTVYLNEKMMWRYNYDLNGNLHLLNPGNSARLTPLRYDLRDRITRLGDVQYRMDEDGFLRQRGVEIFEYNSKGLLVRVHSKASGWTIQYRYDGLGRRLASRNTLGQHLQFFYADLNYPTRITHVYNHSSSEITSLYYDLQGHLFAMEISSGEEFYIACDNTGTPLAVFSSNGLLLKQVQYTAYGEIYFDSNPDFQLVIGFHGGLYDPLTRLLHFGERDYDIQAGRWTTPDISTWTRVGKDPAPFNLYMFRNNNPISKVHEVKEYVTDVNIWLVTFGFHLHNVIPGFPIPKFDLTQPSLEMRKSQLWDDLPSISGVQQEVMRQAKAFLSFERMPEIQLSRRCSSREKPWLWFATVKSLIGKGVMLAITSKGQVATNALNIANEDCIKVATVLNNAFYLEDLHFTVEGRDTHYFIKTSLPESDLGALRLTSGRKSLENGVNVTVSQSTTVVNGRTRRFADVELQYGALALHVRYGMTLDEEKARVLEQARQRALSSAWAREQQRVRDGEEGVRLWTEGEKRQLLSSGKVLGYDGYYVLSVEQYPELADSANNVQFLRQSEIGKR</sequence>
<protein>
    <recommendedName>
        <fullName evidence="15">Teneurin-3</fullName>
    </recommendedName>
    <alternativeName>
        <fullName evidence="17">Protein Odd Oz/ten-m homolog 3</fullName>
    </alternativeName>
    <alternativeName>
        <fullName evidence="16">Tenascin-M3</fullName>
    </alternativeName>
    <alternativeName>
        <fullName evidence="18">Teneurin transmembrane protein 3</fullName>
    </alternativeName>
</protein>
<dbReference type="InterPro" id="IPR056820">
    <property type="entry name" value="TEN_TTR-like"/>
</dbReference>
<dbReference type="NCBIfam" id="TIGR01643">
    <property type="entry name" value="YD_repeat_2x"/>
    <property type="match status" value="2"/>
</dbReference>
<evidence type="ECO:0000259" key="22">
    <source>
        <dbReference type="PROSITE" id="PS51361"/>
    </source>
</evidence>
<dbReference type="InterPro" id="IPR006530">
    <property type="entry name" value="YD"/>
</dbReference>
<dbReference type="InterPro" id="IPR056822">
    <property type="entry name" value="TEN_NHL"/>
</dbReference>
<comment type="subcellular location">
    <subcellularLocation>
        <location evidence="1">Cell membrane</location>
        <topology evidence="1">Single-pass membrane protein</topology>
    </subcellularLocation>
    <subcellularLocation>
        <location evidence="2">Cell projection</location>
        <location evidence="2">Axon</location>
    </subcellularLocation>
</comment>
<dbReference type="InterPro" id="IPR057627">
    <property type="entry name" value="FN-plug_TEN1-4"/>
</dbReference>
<reference evidence="24" key="1">
    <citation type="submission" date="2025-08" db="UniProtKB">
        <authorList>
            <consortium name="RefSeq"/>
        </authorList>
    </citation>
    <scope>IDENTIFICATION</scope>
    <source>
        <strain evidence="24">Wakin</strain>
        <tissue evidence="24">Muscle</tissue>
    </source>
</reference>
<dbReference type="Gene3D" id="2.120.10.30">
    <property type="entry name" value="TolB, C-terminal domain"/>
    <property type="match status" value="2"/>
</dbReference>
<dbReference type="Gene3D" id="2.60.120.260">
    <property type="entry name" value="Galactose-binding domain-like"/>
    <property type="match status" value="1"/>
</dbReference>
<dbReference type="PROSITE" id="PS00022">
    <property type="entry name" value="EGF_1"/>
    <property type="match status" value="4"/>
</dbReference>
<dbReference type="FunFam" id="2.120.10.30:FF:000003">
    <property type="entry name" value="Teneurin transmembrane protein 2"/>
    <property type="match status" value="1"/>
</dbReference>
<keyword evidence="5 19" id="KW-0245">EGF-like domain</keyword>
<keyword evidence="10" id="KW-1133">Transmembrane helix</keyword>
<keyword evidence="12 19" id="KW-1015">Disulfide bond</keyword>
<accession>A0A6P6NFG4</accession>
<feature type="domain" description="EGF-like" evidence="21">
    <location>
        <begin position="567"/>
        <end position="600"/>
    </location>
</feature>
<evidence type="ECO:0000256" key="1">
    <source>
        <dbReference type="ARBA" id="ARBA00004162"/>
    </source>
</evidence>
<dbReference type="GO" id="GO:0007411">
    <property type="term" value="P:axon guidance"/>
    <property type="evidence" value="ECO:0007669"/>
    <property type="project" value="UniProtKB-ARBA"/>
</dbReference>
<dbReference type="SMART" id="SM00181">
    <property type="entry name" value="EGF"/>
    <property type="match status" value="8"/>
</dbReference>
<evidence type="ECO:0000256" key="12">
    <source>
        <dbReference type="ARBA" id="ARBA00023157"/>
    </source>
</evidence>
<dbReference type="Proteomes" id="UP000515129">
    <property type="component" value="Chromosome 1"/>
</dbReference>
<feature type="region of interest" description="Disordered" evidence="20">
    <location>
        <begin position="1"/>
        <end position="94"/>
    </location>
</feature>
<dbReference type="Gene3D" id="2.10.25.10">
    <property type="entry name" value="Laminin"/>
    <property type="match status" value="5"/>
</dbReference>
<evidence type="ECO:0000256" key="3">
    <source>
        <dbReference type="ARBA" id="ARBA00009385"/>
    </source>
</evidence>
<dbReference type="PANTHER" id="PTHR11219">
    <property type="entry name" value="TENEURIN AND N-ACETYLGLUCOSAMINE-1-PHOSPHODIESTER ALPHA-N-ACETYLGLUCOSAMINIDASE"/>
    <property type="match status" value="1"/>
</dbReference>
<feature type="disulfide bond" evidence="19">
    <location>
        <begin position="590"/>
        <end position="599"/>
    </location>
</feature>
<comment type="similarity">
    <text evidence="3">Belongs to the tenascin family. Teneurin subfamily.</text>
</comment>
<dbReference type="InterPro" id="IPR008969">
    <property type="entry name" value="CarboxyPept-like_regulatory"/>
</dbReference>
<keyword evidence="4" id="KW-1003">Cell membrane</keyword>
<comment type="caution">
    <text evidence="19">Lacks conserved residue(s) required for the propagation of feature annotation.</text>
</comment>
<dbReference type="InterPro" id="IPR056823">
    <property type="entry name" value="TEN-like_YD-shell"/>
</dbReference>
<evidence type="ECO:0000256" key="14">
    <source>
        <dbReference type="ARBA" id="ARBA00023273"/>
    </source>
</evidence>
<feature type="disulfide bond" evidence="19">
    <location>
        <begin position="523"/>
        <end position="532"/>
    </location>
</feature>
<keyword evidence="13" id="KW-0325">Glycoprotein</keyword>
<dbReference type="GO" id="GO:0007165">
    <property type="term" value="P:signal transduction"/>
    <property type="evidence" value="ECO:0007669"/>
    <property type="project" value="InterPro"/>
</dbReference>
<organism evidence="23 24">
    <name type="scientific">Carassius auratus</name>
    <name type="common">Goldfish</name>
    <dbReference type="NCBI Taxonomy" id="7957"/>
    <lineage>
        <taxon>Eukaryota</taxon>
        <taxon>Metazoa</taxon>
        <taxon>Chordata</taxon>
        <taxon>Craniata</taxon>
        <taxon>Vertebrata</taxon>
        <taxon>Euteleostomi</taxon>
        <taxon>Actinopterygii</taxon>
        <taxon>Neopterygii</taxon>
        <taxon>Teleostei</taxon>
        <taxon>Ostariophysi</taxon>
        <taxon>Cypriniformes</taxon>
        <taxon>Cyprinidae</taxon>
        <taxon>Cyprininae</taxon>
        <taxon>Carassius</taxon>
    </lineage>
</organism>
<evidence type="ECO:0000256" key="10">
    <source>
        <dbReference type="ARBA" id="ARBA00022989"/>
    </source>
</evidence>
<dbReference type="PROSITE" id="PS51361">
    <property type="entry name" value="TENEURIN_N"/>
    <property type="match status" value="1"/>
</dbReference>
<feature type="compositionally biased region" description="Polar residues" evidence="20">
    <location>
        <begin position="1"/>
        <end position="11"/>
    </location>
</feature>
<evidence type="ECO:0000256" key="19">
    <source>
        <dbReference type="PROSITE-ProRule" id="PRU00076"/>
    </source>
</evidence>
<dbReference type="FunFam" id="2.10.25.10:FF:000016">
    <property type="entry name" value="Teneurin transmembrane protein 2"/>
    <property type="match status" value="1"/>
</dbReference>
<evidence type="ECO:0000256" key="17">
    <source>
        <dbReference type="ARBA" id="ARBA00081435"/>
    </source>
</evidence>